<keyword evidence="13" id="KW-1185">Reference proteome</keyword>
<dbReference type="GO" id="GO:0035099">
    <property type="term" value="P:hemocyte migration"/>
    <property type="evidence" value="ECO:0007669"/>
    <property type="project" value="UniProtKB-ARBA"/>
</dbReference>
<dbReference type="GO" id="GO:0035006">
    <property type="term" value="P:melanization defense response"/>
    <property type="evidence" value="ECO:0007669"/>
    <property type="project" value="UniProtKB-ARBA"/>
</dbReference>
<dbReference type="PROSITE" id="PS51420">
    <property type="entry name" value="RHO"/>
    <property type="match status" value="1"/>
</dbReference>
<dbReference type="SMART" id="SM00174">
    <property type="entry name" value="RHO"/>
    <property type="match status" value="1"/>
</dbReference>
<reference evidence="12 13" key="1">
    <citation type="submission" date="2013-11" db="EMBL/GenBank/DDBJ databases">
        <title>Genome sequencing of Stegodyphus mimosarum.</title>
        <authorList>
            <person name="Bechsgaard J."/>
        </authorList>
    </citation>
    <scope>NUCLEOTIDE SEQUENCE [LARGE SCALE GENOMIC DNA]</scope>
</reference>
<organism evidence="12 13">
    <name type="scientific">Stegodyphus mimosarum</name>
    <name type="common">African social velvet spider</name>
    <dbReference type="NCBI Taxonomy" id="407821"/>
    <lineage>
        <taxon>Eukaryota</taxon>
        <taxon>Metazoa</taxon>
        <taxon>Ecdysozoa</taxon>
        <taxon>Arthropoda</taxon>
        <taxon>Chelicerata</taxon>
        <taxon>Arachnida</taxon>
        <taxon>Araneae</taxon>
        <taxon>Araneomorphae</taxon>
        <taxon>Entelegynae</taxon>
        <taxon>Eresoidea</taxon>
        <taxon>Eresidae</taxon>
        <taxon>Stegodyphus</taxon>
    </lineage>
</organism>
<dbReference type="Proteomes" id="UP000054359">
    <property type="component" value="Unassembled WGS sequence"/>
</dbReference>
<accession>A0A087UNW1</accession>
<dbReference type="EMBL" id="KK120794">
    <property type="protein sequence ID" value="KFM79050.1"/>
    <property type="molecule type" value="Genomic_DNA"/>
</dbReference>
<evidence type="ECO:0000256" key="11">
    <source>
        <dbReference type="ARBA" id="ARBA00023288"/>
    </source>
</evidence>
<keyword evidence="9" id="KW-0472">Membrane</keyword>
<dbReference type="FunFam" id="3.40.50.300:FF:000561">
    <property type="entry name" value="rho-related GTP-binding protein RhoV"/>
    <property type="match status" value="1"/>
</dbReference>
<keyword evidence="4" id="KW-0597">Phosphoprotein</keyword>
<dbReference type="GO" id="GO:0001667">
    <property type="term" value="P:ameboidal-type cell migration"/>
    <property type="evidence" value="ECO:0007669"/>
    <property type="project" value="UniProtKB-ARBA"/>
</dbReference>
<dbReference type="PROSITE" id="PS51421">
    <property type="entry name" value="RAS"/>
    <property type="match status" value="1"/>
</dbReference>
<dbReference type="NCBIfam" id="TIGR00231">
    <property type="entry name" value="small_GTP"/>
    <property type="match status" value="1"/>
</dbReference>
<evidence type="ECO:0000256" key="3">
    <source>
        <dbReference type="ARBA" id="ARBA00022475"/>
    </source>
</evidence>
<evidence type="ECO:0000256" key="10">
    <source>
        <dbReference type="ARBA" id="ARBA00023139"/>
    </source>
</evidence>
<evidence type="ECO:0000256" key="9">
    <source>
        <dbReference type="ARBA" id="ARBA00023136"/>
    </source>
</evidence>
<comment type="cofactor">
    <cofactor evidence="1">
        <name>Mg(2+)</name>
        <dbReference type="ChEBI" id="CHEBI:18420"/>
    </cofactor>
</comment>
<dbReference type="GO" id="GO:0022412">
    <property type="term" value="P:cellular process involved in reproduction in multicellular organism"/>
    <property type="evidence" value="ECO:0007669"/>
    <property type="project" value="UniProtKB-ARBA"/>
</dbReference>
<dbReference type="Pfam" id="PF00071">
    <property type="entry name" value="Ras"/>
    <property type="match status" value="1"/>
</dbReference>
<feature type="non-terminal residue" evidence="12">
    <location>
        <position position="251"/>
    </location>
</feature>
<dbReference type="OMA" id="PEIHKHA"/>
<dbReference type="PROSITE" id="PS51419">
    <property type="entry name" value="RAB"/>
    <property type="match status" value="1"/>
</dbReference>
<evidence type="ECO:0000313" key="12">
    <source>
        <dbReference type="EMBL" id="KFM79050.1"/>
    </source>
</evidence>
<evidence type="ECO:0000256" key="1">
    <source>
        <dbReference type="ARBA" id="ARBA00001946"/>
    </source>
</evidence>
<gene>
    <name evidence="12" type="ORF">X975_18491</name>
</gene>
<keyword evidence="3" id="KW-1003">Cell membrane</keyword>
<dbReference type="GO" id="GO:0003006">
    <property type="term" value="P:developmental process involved in reproduction"/>
    <property type="evidence" value="ECO:0007669"/>
    <property type="project" value="UniProtKB-ARBA"/>
</dbReference>
<dbReference type="PANTHER" id="PTHR24072">
    <property type="entry name" value="RHO FAMILY GTPASE"/>
    <property type="match status" value="1"/>
</dbReference>
<dbReference type="InterPro" id="IPR001806">
    <property type="entry name" value="Small_GTPase"/>
</dbReference>
<dbReference type="GO" id="GO:0003924">
    <property type="term" value="F:GTPase activity"/>
    <property type="evidence" value="ECO:0007669"/>
    <property type="project" value="InterPro"/>
</dbReference>
<dbReference type="InterPro" id="IPR027417">
    <property type="entry name" value="P-loop_NTPase"/>
</dbReference>
<sequence>MSRMFSTSTATASHCTYSEKAEGSTNKCVCRVKCVLVGDGAVGKTSLIIGYTTDAYPKEYRPTAYDKYSVVVSVNNKPVRLQICDTAGQDDFDALRPLCYSHTDIFLLCFSVVYPTSFYNVAEKWIYEIRHHCPKAPVLLVGTQSDLRTDIGVLLELAHYGEQPVSIQQANTLASQIGAISYVECSAVTKRNLKEVFDTALVSALKNKKANVLVTDNCGDSEFKSYSMKSSHDYKTDDKKKSGLKKLWCFS</sequence>
<evidence type="ECO:0000313" key="13">
    <source>
        <dbReference type="Proteomes" id="UP000054359"/>
    </source>
</evidence>
<dbReference type="AlphaFoldDB" id="A0A087UNW1"/>
<evidence type="ECO:0000256" key="7">
    <source>
        <dbReference type="ARBA" id="ARBA00022842"/>
    </source>
</evidence>
<keyword evidence="6" id="KW-0547">Nucleotide-binding</keyword>
<dbReference type="Gene3D" id="3.40.50.300">
    <property type="entry name" value="P-loop containing nucleotide triphosphate hydrolases"/>
    <property type="match status" value="1"/>
</dbReference>
<keyword evidence="10" id="KW-0564">Palmitate</keyword>
<protein>
    <submittedName>
        <fullName evidence="12">Rho-related GTP-binding protein RhoU</fullName>
    </submittedName>
</protein>
<dbReference type="GO" id="GO:0022603">
    <property type="term" value="P:regulation of anatomical structure morphogenesis"/>
    <property type="evidence" value="ECO:0007669"/>
    <property type="project" value="UniProtKB-ARBA"/>
</dbReference>
<dbReference type="CDD" id="cd04130">
    <property type="entry name" value="Wrch_1"/>
    <property type="match status" value="1"/>
</dbReference>
<dbReference type="PRINTS" id="PR00449">
    <property type="entry name" value="RASTRNSFRMNG"/>
</dbReference>
<keyword evidence="11" id="KW-0449">Lipoprotein</keyword>
<dbReference type="GO" id="GO:0007010">
    <property type="term" value="P:cytoskeleton organization"/>
    <property type="evidence" value="ECO:0007669"/>
    <property type="project" value="UniProtKB-ARBA"/>
</dbReference>
<evidence type="ECO:0000256" key="4">
    <source>
        <dbReference type="ARBA" id="ARBA00022553"/>
    </source>
</evidence>
<dbReference type="STRING" id="407821.A0A087UNW1"/>
<dbReference type="InterPro" id="IPR003578">
    <property type="entry name" value="Small_GTPase_Rho"/>
</dbReference>
<evidence type="ECO:0000256" key="2">
    <source>
        <dbReference type="ARBA" id="ARBA00004342"/>
    </source>
</evidence>
<dbReference type="GO" id="GO:0005525">
    <property type="term" value="F:GTP binding"/>
    <property type="evidence" value="ECO:0007669"/>
    <property type="project" value="UniProtKB-KW"/>
</dbReference>
<dbReference type="OrthoDB" id="8830751at2759"/>
<dbReference type="InterPro" id="IPR005225">
    <property type="entry name" value="Small_GTP-bd"/>
</dbReference>
<keyword evidence="5" id="KW-0479">Metal-binding</keyword>
<dbReference type="GO" id="GO:0007264">
    <property type="term" value="P:small GTPase-mediated signal transduction"/>
    <property type="evidence" value="ECO:0007669"/>
    <property type="project" value="InterPro"/>
</dbReference>
<dbReference type="GO" id="GO:0005886">
    <property type="term" value="C:plasma membrane"/>
    <property type="evidence" value="ECO:0007669"/>
    <property type="project" value="UniProtKB-SubCell"/>
</dbReference>
<evidence type="ECO:0000256" key="5">
    <source>
        <dbReference type="ARBA" id="ARBA00022723"/>
    </source>
</evidence>
<keyword evidence="8" id="KW-0342">GTP-binding</keyword>
<evidence type="ECO:0000256" key="8">
    <source>
        <dbReference type="ARBA" id="ARBA00023134"/>
    </source>
</evidence>
<dbReference type="SMART" id="SM00175">
    <property type="entry name" value="RAB"/>
    <property type="match status" value="1"/>
</dbReference>
<evidence type="ECO:0000256" key="6">
    <source>
        <dbReference type="ARBA" id="ARBA00022741"/>
    </source>
</evidence>
<proteinExistence type="predicted"/>
<keyword evidence="7" id="KW-0460">Magnesium</keyword>
<dbReference type="SUPFAM" id="SSF52540">
    <property type="entry name" value="P-loop containing nucleoside triphosphate hydrolases"/>
    <property type="match status" value="1"/>
</dbReference>
<dbReference type="SMART" id="SM00173">
    <property type="entry name" value="RAS"/>
    <property type="match status" value="1"/>
</dbReference>
<dbReference type="GO" id="GO:0046872">
    <property type="term" value="F:metal ion binding"/>
    <property type="evidence" value="ECO:0007669"/>
    <property type="project" value="UniProtKB-KW"/>
</dbReference>
<name>A0A087UNW1_STEMI</name>
<comment type="subcellular location">
    <subcellularLocation>
        <location evidence="2">Cell membrane</location>
        <topology evidence="2">Lipid-anchor</topology>
        <orientation evidence="2">Cytoplasmic side</orientation>
    </subcellularLocation>
</comment>